<name>A0ABN9B175_9NEOB</name>
<dbReference type="EMBL" id="CATNWA010001506">
    <property type="protein sequence ID" value="CAI9540441.1"/>
    <property type="molecule type" value="Genomic_DNA"/>
</dbReference>
<reference evidence="1" key="1">
    <citation type="submission" date="2023-05" db="EMBL/GenBank/DDBJ databases">
        <authorList>
            <person name="Stuckert A."/>
        </authorList>
    </citation>
    <scope>NUCLEOTIDE SEQUENCE</scope>
</reference>
<comment type="caution">
    <text evidence="1">The sequence shown here is derived from an EMBL/GenBank/DDBJ whole genome shotgun (WGS) entry which is preliminary data.</text>
</comment>
<evidence type="ECO:0000313" key="2">
    <source>
        <dbReference type="Proteomes" id="UP001162483"/>
    </source>
</evidence>
<feature type="non-terminal residue" evidence="1">
    <location>
        <position position="67"/>
    </location>
</feature>
<proteinExistence type="predicted"/>
<evidence type="ECO:0000313" key="1">
    <source>
        <dbReference type="EMBL" id="CAI9540441.1"/>
    </source>
</evidence>
<accession>A0ABN9B175</accession>
<sequence>MIPYWPHEFSVRPYGVKVQENPKFWVVTRMGIEGKSANGYISSGDLSDNQRFHHFRAAFFNHPGVPS</sequence>
<protein>
    <submittedName>
        <fullName evidence="1">Uncharacterized protein</fullName>
    </submittedName>
</protein>
<keyword evidence="2" id="KW-1185">Reference proteome</keyword>
<dbReference type="Proteomes" id="UP001162483">
    <property type="component" value="Unassembled WGS sequence"/>
</dbReference>
<organism evidence="1 2">
    <name type="scientific">Staurois parvus</name>
    <dbReference type="NCBI Taxonomy" id="386267"/>
    <lineage>
        <taxon>Eukaryota</taxon>
        <taxon>Metazoa</taxon>
        <taxon>Chordata</taxon>
        <taxon>Craniata</taxon>
        <taxon>Vertebrata</taxon>
        <taxon>Euteleostomi</taxon>
        <taxon>Amphibia</taxon>
        <taxon>Batrachia</taxon>
        <taxon>Anura</taxon>
        <taxon>Neobatrachia</taxon>
        <taxon>Ranoidea</taxon>
        <taxon>Ranidae</taxon>
        <taxon>Staurois</taxon>
    </lineage>
</organism>
<gene>
    <name evidence="1" type="ORF">SPARVUS_LOCUS1749615</name>
</gene>